<evidence type="ECO:0000256" key="11">
    <source>
        <dbReference type="PROSITE-ProRule" id="PRU01360"/>
    </source>
</evidence>
<keyword evidence="7" id="KW-0406">Ion transport</keyword>
<protein>
    <submittedName>
        <fullName evidence="16">TonB-dependent receptor</fullName>
    </submittedName>
</protein>
<dbReference type="PANTHER" id="PTHR32552:SF81">
    <property type="entry name" value="TONB-DEPENDENT OUTER MEMBRANE RECEPTOR"/>
    <property type="match status" value="1"/>
</dbReference>
<name>A0A2R4BIU4_THAAR</name>
<evidence type="ECO:0000256" key="8">
    <source>
        <dbReference type="ARBA" id="ARBA00023077"/>
    </source>
</evidence>
<dbReference type="EMBL" id="CP028339">
    <property type="protein sequence ID" value="AVR87246.1"/>
    <property type="molecule type" value="Genomic_DNA"/>
</dbReference>
<accession>A0A2R4BIU4</accession>
<organism evidence="16 17">
    <name type="scientific">Thauera aromatica K172</name>
    <dbReference type="NCBI Taxonomy" id="44139"/>
    <lineage>
        <taxon>Bacteria</taxon>
        <taxon>Pseudomonadati</taxon>
        <taxon>Pseudomonadota</taxon>
        <taxon>Betaproteobacteria</taxon>
        <taxon>Rhodocyclales</taxon>
        <taxon>Zoogloeaceae</taxon>
        <taxon>Thauera</taxon>
    </lineage>
</organism>
<keyword evidence="2 11" id="KW-0813">Transport</keyword>
<evidence type="ECO:0000256" key="9">
    <source>
        <dbReference type="ARBA" id="ARBA00023136"/>
    </source>
</evidence>
<evidence type="ECO:0000259" key="14">
    <source>
        <dbReference type="Pfam" id="PF00593"/>
    </source>
</evidence>
<evidence type="ECO:0000256" key="4">
    <source>
        <dbReference type="ARBA" id="ARBA00022496"/>
    </source>
</evidence>
<evidence type="ECO:0000256" key="5">
    <source>
        <dbReference type="ARBA" id="ARBA00022692"/>
    </source>
</evidence>
<dbReference type="GO" id="GO:0006826">
    <property type="term" value="P:iron ion transport"/>
    <property type="evidence" value="ECO:0007669"/>
    <property type="project" value="UniProtKB-KW"/>
</dbReference>
<evidence type="ECO:0000256" key="10">
    <source>
        <dbReference type="ARBA" id="ARBA00023237"/>
    </source>
</evidence>
<evidence type="ECO:0000256" key="3">
    <source>
        <dbReference type="ARBA" id="ARBA00022452"/>
    </source>
</evidence>
<evidence type="ECO:0000256" key="1">
    <source>
        <dbReference type="ARBA" id="ARBA00004571"/>
    </source>
</evidence>
<dbReference type="GO" id="GO:0009279">
    <property type="term" value="C:cell outer membrane"/>
    <property type="evidence" value="ECO:0007669"/>
    <property type="project" value="UniProtKB-SubCell"/>
</dbReference>
<evidence type="ECO:0000313" key="16">
    <source>
        <dbReference type="EMBL" id="AVR87246.1"/>
    </source>
</evidence>
<keyword evidence="10 11" id="KW-0998">Cell outer membrane</keyword>
<dbReference type="SUPFAM" id="SSF56935">
    <property type="entry name" value="Porins"/>
    <property type="match status" value="1"/>
</dbReference>
<dbReference type="Pfam" id="PF07715">
    <property type="entry name" value="Plug"/>
    <property type="match status" value="1"/>
</dbReference>
<dbReference type="Gene3D" id="2.40.170.20">
    <property type="entry name" value="TonB-dependent receptor, beta-barrel domain"/>
    <property type="match status" value="1"/>
</dbReference>
<comment type="similarity">
    <text evidence="11 12">Belongs to the TonB-dependent receptor family.</text>
</comment>
<evidence type="ECO:0000259" key="15">
    <source>
        <dbReference type="Pfam" id="PF07715"/>
    </source>
</evidence>
<keyword evidence="5 11" id="KW-0812">Transmembrane</keyword>
<keyword evidence="3 11" id="KW-1134">Transmembrane beta strand</keyword>
<gene>
    <name evidence="16" type="ORF">Tharo_0295</name>
</gene>
<evidence type="ECO:0000256" key="13">
    <source>
        <dbReference type="SAM" id="MobiDB-lite"/>
    </source>
</evidence>
<keyword evidence="17" id="KW-1185">Reference proteome</keyword>
<dbReference type="InterPro" id="IPR036942">
    <property type="entry name" value="Beta-barrel_TonB_sf"/>
</dbReference>
<evidence type="ECO:0000256" key="7">
    <source>
        <dbReference type="ARBA" id="ARBA00023065"/>
    </source>
</evidence>
<keyword evidence="16" id="KW-0675">Receptor</keyword>
<feature type="domain" description="TonB-dependent receptor plug" evidence="15">
    <location>
        <begin position="34"/>
        <end position="137"/>
    </location>
</feature>
<comment type="subcellular location">
    <subcellularLocation>
        <location evidence="1 11">Cell outer membrane</location>
        <topology evidence="1 11">Multi-pass membrane protein</topology>
    </subcellularLocation>
</comment>
<dbReference type="InterPro" id="IPR039426">
    <property type="entry name" value="TonB-dep_rcpt-like"/>
</dbReference>
<dbReference type="InterPro" id="IPR000531">
    <property type="entry name" value="Beta-barrel_TonB"/>
</dbReference>
<dbReference type="InterPro" id="IPR012910">
    <property type="entry name" value="Plug_dom"/>
</dbReference>
<dbReference type="Proteomes" id="UP000241885">
    <property type="component" value="Chromosome"/>
</dbReference>
<keyword evidence="8 12" id="KW-0798">TonB box</keyword>
<evidence type="ECO:0000256" key="6">
    <source>
        <dbReference type="ARBA" id="ARBA00023004"/>
    </source>
</evidence>
<dbReference type="AlphaFoldDB" id="A0A2R4BIU4"/>
<keyword evidence="4" id="KW-0410">Iron transport</keyword>
<keyword evidence="6" id="KW-0408">Iron</keyword>
<evidence type="ECO:0000256" key="12">
    <source>
        <dbReference type="RuleBase" id="RU003357"/>
    </source>
</evidence>
<dbReference type="KEGG" id="tak:Tharo_0295"/>
<dbReference type="PROSITE" id="PS52016">
    <property type="entry name" value="TONB_DEPENDENT_REC_3"/>
    <property type="match status" value="1"/>
</dbReference>
<dbReference type="Pfam" id="PF00593">
    <property type="entry name" value="TonB_dep_Rec_b-barrel"/>
    <property type="match status" value="1"/>
</dbReference>
<sequence>MLLLCGLAGAASAGEPEVTLPEVTVSAGKTDGKLSRTPASVTVIAGEEAERRGIDSHGELAQQVPNVYFTQWAPRGASLNVRGLGYSDDENDTQSGGFVIDGVPMFGNAAQSLFDVDQIEVVRGPQSTLYGMGAMSGLVVVRTREAESLPEGRLSLDLGAPRFGAIAATVGGALGDDTAARLSLRAGSDDGTLTNTRSGAKDGTSDDNFAGRLRLNHRLAGGGTLKFGLHGARDRGHLDMWATPAEARRHETSGSDQGATDARFGAAVAEYVQPLANGMTLTDIAGYVDSQLHIRMPVSALGGFLGVFNEDRRQFSNEFRLARQGESLDWLTGLWLARHDKEGPFSFSMRPFYASEVVTRIKADTVAWFGQTQWRFAPGWELTAGLRLERTVRKFDWSAQESGYADTDGDGMPDTPYSASPAVRGVRASSTVALPKLALGYVPAPGHYLYASYAQGYKPGGFNHHANSETEARAPYKVEHADQFELGWRGRWQGMSAGATVFHTRLRDQQVVENRPQGTFTANAARSHSQGVELEAALQATPTLQVKASAGYVRAVFDEYRNASIDYAGRQFPNTPKGSAGVSLHYAPGGAWEANASLTRIGKSTLFPGTEVENPAYTLLNASLAYRSGPWEWRLYGKNLLDAGYFTRALTSGLVVASPGRTVGIRLTREFF</sequence>
<feature type="region of interest" description="Disordered" evidence="13">
    <location>
        <begin position="187"/>
        <end position="207"/>
    </location>
</feature>
<dbReference type="CDD" id="cd01347">
    <property type="entry name" value="ligand_gated_channel"/>
    <property type="match status" value="1"/>
</dbReference>
<evidence type="ECO:0000313" key="17">
    <source>
        <dbReference type="Proteomes" id="UP000241885"/>
    </source>
</evidence>
<dbReference type="PANTHER" id="PTHR32552">
    <property type="entry name" value="FERRICHROME IRON RECEPTOR-RELATED"/>
    <property type="match status" value="1"/>
</dbReference>
<feature type="domain" description="TonB-dependent receptor-like beta-barrel" evidence="14">
    <location>
        <begin position="191"/>
        <end position="640"/>
    </location>
</feature>
<proteinExistence type="inferred from homology"/>
<evidence type="ECO:0000256" key="2">
    <source>
        <dbReference type="ARBA" id="ARBA00022448"/>
    </source>
</evidence>
<reference evidence="16 17" key="1">
    <citation type="submission" date="2018-03" db="EMBL/GenBank/DDBJ databases">
        <title>Complete genome sequence of Thauera aromatica, a model organism for studying aromatic compound degradation under denitrifying conditions.</title>
        <authorList>
            <person name="Lo H.-Y."/>
            <person name="Goris T."/>
            <person name="Boll M."/>
            <person name="Mueller J.A."/>
        </authorList>
    </citation>
    <scope>NUCLEOTIDE SEQUENCE [LARGE SCALE GENOMIC DNA]</scope>
    <source>
        <strain evidence="16 17">K172</strain>
    </source>
</reference>
<keyword evidence="9 11" id="KW-0472">Membrane</keyword>